<dbReference type="EMBL" id="JAGKQM010000019">
    <property type="protein sequence ID" value="KAH0859631.1"/>
    <property type="molecule type" value="Genomic_DNA"/>
</dbReference>
<keyword evidence="3" id="KW-1185">Reference proteome</keyword>
<feature type="transmembrane region" description="Helical" evidence="1">
    <location>
        <begin position="162"/>
        <end position="184"/>
    </location>
</feature>
<keyword evidence="1" id="KW-1133">Transmembrane helix</keyword>
<reference evidence="2 3" key="1">
    <citation type="submission" date="2021-05" db="EMBL/GenBank/DDBJ databases">
        <title>Genome Assembly of Synthetic Allotetraploid Brassica napus Reveals Homoeologous Exchanges between Subgenomes.</title>
        <authorList>
            <person name="Davis J.T."/>
        </authorList>
    </citation>
    <scope>NUCLEOTIDE SEQUENCE [LARGE SCALE GENOMIC DNA]</scope>
    <source>
        <strain evidence="3">cv. Da-Ae</strain>
        <tissue evidence="2">Seedling</tissue>
    </source>
</reference>
<keyword evidence="1" id="KW-0812">Transmembrane</keyword>
<sequence>MLLLIGTPPRLTRSVSRRGEELLKAQRSSFSSVSAFSMPSSLPPVRIRLSNVSDPAFVSVTKSPPSLSCKPEPPDLVPEEQLEHLFEALSSPDPPLEALSPPDCRLKLSLRQKHQTLLTYRRCMQSFYCFVQFYLCGSLMLKIRNTSNTEVLIKDFVAMLKIVDCAFAAASILGVISLIVVSNFQGFVSLYSSMVVEIRGLLDLSV</sequence>
<dbReference type="Proteomes" id="UP000824890">
    <property type="component" value="Unassembled WGS sequence"/>
</dbReference>
<keyword evidence="1" id="KW-0472">Membrane</keyword>
<proteinExistence type="predicted"/>
<accession>A0ABQ7XX45</accession>
<evidence type="ECO:0000256" key="1">
    <source>
        <dbReference type="SAM" id="Phobius"/>
    </source>
</evidence>
<comment type="caution">
    <text evidence="2">The sequence shown here is derived from an EMBL/GenBank/DDBJ whole genome shotgun (WGS) entry which is preliminary data.</text>
</comment>
<evidence type="ECO:0000313" key="3">
    <source>
        <dbReference type="Proteomes" id="UP000824890"/>
    </source>
</evidence>
<evidence type="ECO:0000313" key="2">
    <source>
        <dbReference type="EMBL" id="KAH0859631.1"/>
    </source>
</evidence>
<gene>
    <name evidence="2" type="ORF">HID58_087892</name>
</gene>
<evidence type="ECO:0008006" key="4">
    <source>
        <dbReference type="Google" id="ProtNLM"/>
    </source>
</evidence>
<name>A0ABQ7XX45_BRANA</name>
<organism evidence="2 3">
    <name type="scientific">Brassica napus</name>
    <name type="common">Rape</name>
    <dbReference type="NCBI Taxonomy" id="3708"/>
    <lineage>
        <taxon>Eukaryota</taxon>
        <taxon>Viridiplantae</taxon>
        <taxon>Streptophyta</taxon>
        <taxon>Embryophyta</taxon>
        <taxon>Tracheophyta</taxon>
        <taxon>Spermatophyta</taxon>
        <taxon>Magnoliopsida</taxon>
        <taxon>eudicotyledons</taxon>
        <taxon>Gunneridae</taxon>
        <taxon>Pentapetalae</taxon>
        <taxon>rosids</taxon>
        <taxon>malvids</taxon>
        <taxon>Brassicales</taxon>
        <taxon>Brassicaceae</taxon>
        <taxon>Brassiceae</taxon>
        <taxon>Brassica</taxon>
    </lineage>
</organism>
<protein>
    <recommendedName>
        <fullName evidence="4">CASP-like protein</fullName>
    </recommendedName>
</protein>